<reference evidence="1 3" key="1">
    <citation type="submission" date="2019-01" db="EMBL/GenBank/DDBJ databases">
        <title>Genome Assembly of Collichthys lucidus.</title>
        <authorList>
            <person name="Cai M."/>
            <person name="Xiao S."/>
        </authorList>
    </citation>
    <scope>NUCLEOTIDE SEQUENCE [LARGE SCALE GENOMIC DNA]</scope>
    <source>
        <strain evidence="1">JT15FE1705JMU</strain>
        <tissue evidence="1">Muscle</tissue>
    </source>
</reference>
<dbReference type="AlphaFoldDB" id="A0A4U5U8A0"/>
<keyword evidence="3" id="KW-1185">Reference proteome</keyword>
<evidence type="ECO:0000313" key="3">
    <source>
        <dbReference type="Proteomes" id="UP000298787"/>
    </source>
</evidence>
<protein>
    <submittedName>
        <fullName evidence="1">Uncharacterized protein</fullName>
    </submittedName>
</protein>
<evidence type="ECO:0000313" key="1">
    <source>
        <dbReference type="EMBL" id="TKS69215.1"/>
    </source>
</evidence>
<dbReference type="EMBL" id="CM014080">
    <property type="protein sequence ID" value="TKS69218.1"/>
    <property type="molecule type" value="Genomic_DNA"/>
</dbReference>
<proteinExistence type="predicted"/>
<gene>
    <name evidence="1" type="ORF">D9C73_003279</name>
    <name evidence="2" type="ORF">D9C73_003282</name>
</gene>
<accession>A0A4U5U8A0</accession>
<name>A0A4U5U8A0_COLLU</name>
<dbReference type="EMBL" id="CM014080">
    <property type="protein sequence ID" value="TKS69215.1"/>
    <property type="molecule type" value="Genomic_DNA"/>
</dbReference>
<organism evidence="1 3">
    <name type="scientific">Collichthys lucidus</name>
    <name type="common">Big head croaker</name>
    <name type="synonym">Sciaena lucida</name>
    <dbReference type="NCBI Taxonomy" id="240159"/>
    <lineage>
        <taxon>Eukaryota</taxon>
        <taxon>Metazoa</taxon>
        <taxon>Chordata</taxon>
        <taxon>Craniata</taxon>
        <taxon>Vertebrata</taxon>
        <taxon>Euteleostomi</taxon>
        <taxon>Actinopterygii</taxon>
        <taxon>Neopterygii</taxon>
        <taxon>Teleostei</taxon>
        <taxon>Neoteleostei</taxon>
        <taxon>Acanthomorphata</taxon>
        <taxon>Eupercaria</taxon>
        <taxon>Sciaenidae</taxon>
        <taxon>Collichthys</taxon>
    </lineage>
</organism>
<dbReference type="Proteomes" id="UP000298787">
    <property type="component" value="Chromosome 3"/>
</dbReference>
<sequence>MPCRGLSLQVVCSSSSAPSSGFCCLRHSLSSSSFGAIFLMYSRIFDVSSWTVALRLTSPRPPSFRLVYSLRALDLGWDPPCMVRI</sequence>
<evidence type="ECO:0000313" key="2">
    <source>
        <dbReference type="EMBL" id="TKS69218.1"/>
    </source>
</evidence>